<sequence>MSRRLLACLFAGWLAFACAAAAAATAVPRAVNGELALDTRIRQALPLQGDWGFAWEEFIDPHWQQLPTAAYAPVPSVWNDRAADRKPPGENGFGSYALQVNCPAGESLAVEAVGQRTTSRLFVNGTEVAAHGVPGPSAATAHAAVHHRVPITAEFPCPLRITLHVANFAHRAGGFVRPIYVGPADVLARERESRVVRGAVLLSAYFFTGLIALIFVAVRRRERVPLAFGLFCLCMGVYTDMIGERLLLRPLGGELDWVSYMRVEYLSRLGAMAMFTVTVRGLFPQEIDRRVARGVVTALALAGTGVLLLPPGCIRIRRCRASSSPWR</sequence>
<evidence type="ECO:0000256" key="2">
    <source>
        <dbReference type="SAM" id="SignalP"/>
    </source>
</evidence>
<evidence type="ECO:0000313" key="3">
    <source>
        <dbReference type="EMBL" id="QJW83396.1"/>
    </source>
</evidence>
<feature type="transmembrane region" description="Helical" evidence="1">
    <location>
        <begin position="295"/>
        <end position="312"/>
    </location>
</feature>
<reference evidence="3 4" key="2">
    <citation type="submission" date="2020-05" db="EMBL/GenBank/DDBJ databases">
        <authorList>
            <person name="Khan S.A."/>
            <person name="Jeon C.O."/>
            <person name="Chun B.H."/>
        </authorList>
    </citation>
    <scope>NUCLEOTIDE SEQUENCE [LARGE SCALE GENOMIC DNA]</scope>
    <source>
        <strain evidence="3 4">H242</strain>
    </source>
</reference>
<keyword evidence="2" id="KW-0732">Signal</keyword>
<name>A0ABX6P021_9BURK</name>
<protein>
    <recommendedName>
        <fullName evidence="5">7TM-DISM receptor extracellular domain-containing protein</fullName>
    </recommendedName>
</protein>
<dbReference type="InterPro" id="IPR008979">
    <property type="entry name" value="Galactose-bd-like_sf"/>
</dbReference>
<reference evidence="3 4" key="1">
    <citation type="submission" date="2020-05" db="EMBL/GenBank/DDBJ databases">
        <title>Ramlibacter rhizophilus sp. nov., isolated from rhizosphere soil of national flower Mugunghwa from South Korea.</title>
        <authorList>
            <person name="Zheng-Fei Y."/>
            <person name="Huan T."/>
        </authorList>
    </citation>
    <scope>NUCLEOTIDE SEQUENCE [LARGE SCALE GENOMIC DNA]</scope>
    <source>
        <strain evidence="3 4">H242</strain>
    </source>
</reference>
<keyword evidence="1" id="KW-0472">Membrane</keyword>
<feature type="transmembrane region" description="Helical" evidence="1">
    <location>
        <begin position="225"/>
        <end position="243"/>
    </location>
</feature>
<evidence type="ECO:0000256" key="1">
    <source>
        <dbReference type="SAM" id="Phobius"/>
    </source>
</evidence>
<gene>
    <name evidence="3" type="ORF">HK414_01930</name>
</gene>
<keyword evidence="1" id="KW-1133">Transmembrane helix</keyword>
<accession>A0ABX6P021</accession>
<evidence type="ECO:0000313" key="4">
    <source>
        <dbReference type="Proteomes" id="UP000500826"/>
    </source>
</evidence>
<dbReference type="EMBL" id="CP053418">
    <property type="protein sequence ID" value="QJW83396.1"/>
    <property type="molecule type" value="Genomic_DNA"/>
</dbReference>
<dbReference type="PROSITE" id="PS51257">
    <property type="entry name" value="PROKAR_LIPOPROTEIN"/>
    <property type="match status" value="1"/>
</dbReference>
<keyword evidence="4" id="KW-1185">Reference proteome</keyword>
<evidence type="ECO:0008006" key="5">
    <source>
        <dbReference type="Google" id="ProtNLM"/>
    </source>
</evidence>
<feature type="chain" id="PRO_5045304468" description="7TM-DISM receptor extracellular domain-containing protein" evidence="2">
    <location>
        <begin position="23"/>
        <end position="327"/>
    </location>
</feature>
<dbReference type="SUPFAM" id="SSF49785">
    <property type="entry name" value="Galactose-binding domain-like"/>
    <property type="match status" value="1"/>
</dbReference>
<dbReference type="Gene3D" id="2.60.120.260">
    <property type="entry name" value="Galactose-binding domain-like"/>
    <property type="match status" value="1"/>
</dbReference>
<organism evidence="3 4">
    <name type="scientific">Ramlibacter terrae</name>
    <dbReference type="NCBI Taxonomy" id="2732511"/>
    <lineage>
        <taxon>Bacteria</taxon>
        <taxon>Pseudomonadati</taxon>
        <taxon>Pseudomonadota</taxon>
        <taxon>Betaproteobacteria</taxon>
        <taxon>Burkholderiales</taxon>
        <taxon>Comamonadaceae</taxon>
        <taxon>Ramlibacter</taxon>
    </lineage>
</organism>
<dbReference type="Proteomes" id="UP000500826">
    <property type="component" value="Chromosome"/>
</dbReference>
<keyword evidence="1" id="KW-0812">Transmembrane</keyword>
<feature type="signal peptide" evidence="2">
    <location>
        <begin position="1"/>
        <end position="22"/>
    </location>
</feature>
<proteinExistence type="predicted"/>
<feature type="transmembrane region" description="Helical" evidence="1">
    <location>
        <begin position="199"/>
        <end position="218"/>
    </location>
</feature>